<dbReference type="GO" id="GO:0031419">
    <property type="term" value="F:cobalamin binding"/>
    <property type="evidence" value="ECO:0007669"/>
    <property type="project" value="InterPro"/>
</dbReference>
<feature type="disulfide bond" evidence="11">
    <location>
        <begin position="130"/>
        <end position="145"/>
    </location>
</feature>
<dbReference type="InterPro" id="IPR023415">
    <property type="entry name" value="LDLR_class-A_CS"/>
</dbReference>
<feature type="disulfide bond" evidence="11">
    <location>
        <begin position="36"/>
        <end position="54"/>
    </location>
</feature>
<keyword evidence="7 13" id="KW-0675">Receptor</keyword>
<reference evidence="13 14" key="1">
    <citation type="journal article" date="2019" name="Sci. Rep.">
        <title>Orb-weaving spider Araneus ventricosus genome elucidates the spidroin gene catalogue.</title>
        <authorList>
            <person name="Kono N."/>
            <person name="Nakamura H."/>
            <person name="Ohtoshi R."/>
            <person name="Moran D.A.P."/>
            <person name="Shinohara A."/>
            <person name="Yoshida Y."/>
            <person name="Fujiwara M."/>
            <person name="Mori M."/>
            <person name="Tomita M."/>
            <person name="Arakawa K."/>
        </authorList>
    </citation>
    <scope>NUCLEOTIDE SEQUENCE [LARGE SCALE GENOMIC DNA]</scope>
</reference>
<dbReference type="PANTHER" id="PTHR22722">
    <property type="entry name" value="LOW-DENSITY LIPOPROTEIN RECEPTOR-RELATED PROTEIN 2-RELATED"/>
    <property type="match status" value="1"/>
</dbReference>
<keyword evidence="9" id="KW-0170">Cobalt</keyword>
<feature type="signal peptide" evidence="12">
    <location>
        <begin position="1"/>
        <end position="25"/>
    </location>
</feature>
<protein>
    <submittedName>
        <fullName evidence="13">Low-density lipoprotein receptor-related protein 4</fullName>
    </submittedName>
</protein>
<evidence type="ECO:0000256" key="9">
    <source>
        <dbReference type="PIRSR" id="PIRSR602157-1"/>
    </source>
</evidence>
<evidence type="ECO:0000256" key="8">
    <source>
        <dbReference type="ARBA" id="ARBA00023180"/>
    </source>
</evidence>
<keyword evidence="13" id="KW-0449">Lipoprotein</keyword>
<dbReference type="InterPro" id="IPR002172">
    <property type="entry name" value="LDrepeatLR_classA_rpt"/>
</dbReference>
<dbReference type="Gene3D" id="1.50.10.20">
    <property type="match status" value="1"/>
</dbReference>
<dbReference type="Pfam" id="PF00057">
    <property type="entry name" value="Ldl_recept_a"/>
    <property type="match status" value="3"/>
</dbReference>
<dbReference type="GO" id="GO:0005886">
    <property type="term" value="C:plasma membrane"/>
    <property type="evidence" value="ECO:0007669"/>
    <property type="project" value="TreeGrafter"/>
</dbReference>
<dbReference type="AlphaFoldDB" id="A0A4Y2MI85"/>
<keyword evidence="2" id="KW-0812">Transmembrane</keyword>
<evidence type="ECO:0000256" key="2">
    <source>
        <dbReference type="ARBA" id="ARBA00022692"/>
    </source>
</evidence>
<comment type="caution">
    <text evidence="11">Lacks conserved residue(s) required for the propagation of feature annotation.</text>
</comment>
<dbReference type="PRINTS" id="PR00261">
    <property type="entry name" value="LDLRECEPTOR"/>
</dbReference>
<dbReference type="EMBL" id="BGPR01007362">
    <property type="protein sequence ID" value="GBN26279.1"/>
    <property type="molecule type" value="Genomic_DNA"/>
</dbReference>
<keyword evidence="5" id="KW-0472">Membrane</keyword>
<evidence type="ECO:0000256" key="12">
    <source>
        <dbReference type="SAM" id="SignalP"/>
    </source>
</evidence>
<name>A0A4Y2MI85_ARAVE</name>
<evidence type="ECO:0000256" key="3">
    <source>
        <dbReference type="ARBA" id="ARBA00022737"/>
    </source>
</evidence>
<organism evidence="13 14">
    <name type="scientific">Araneus ventricosus</name>
    <name type="common">Orbweaver spider</name>
    <name type="synonym">Epeira ventricosa</name>
    <dbReference type="NCBI Taxonomy" id="182803"/>
    <lineage>
        <taxon>Eukaryota</taxon>
        <taxon>Metazoa</taxon>
        <taxon>Ecdysozoa</taxon>
        <taxon>Arthropoda</taxon>
        <taxon>Chelicerata</taxon>
        <taxon>Arachnida</taxon>
        <taxon>Araneae</taxon>
        <taxon>Araneomorphae</taxon>
        <taxon>Entelegynae</taxon>
        <taxon>Araneoidea</taxon>
        <taxon>Araneidae</taxon>
        <taxon>Araneus</taxon>
    </lineage>
</organism>
<evidence type="ECO:0000256" key="7">
    <source>
        <dbReference type="ARBA" id="ARBA00023170"/>
    </source>
</evidence>
<feature type="disulfide bond" evidence="11">
    <location>
        <begin position="87"/>
        <end position="102"/>
    </location>
</feature>
<dbReference type="InterPro" id="IPR051221">
    <property type="entry name" value="LDLR-related"/>
</dbReference>
<dbReference type="PROSITE" id="PS50068">
    <property type="entry name" value="LDLRA_2"/>
    <property type="match status" value="3"/>
</dbReference>
<keyword evidence="3" id="KW-0677">Repeat</keyword>
<evidence type="ECO:0000313" key="14">
    <source>
        <dbReference type="Proteomes" id="UP000499080"/>
    </source>
</evidence>
<feature type="disulfide bond" evidence="11">
    <location>
        <begin position="48"/>
        <end position="63"/>
    </location>
</feature>
<feature type="binding site" evidence="9">
    <location>
        <position position="328"/>
    </location>
    <ligand>
        <name>cyanocob(III)alamin</name>
        <dbReference type="ChEBI" id="CHEBI:17439"/>
    </ligand>
</feature>
<keyword evidence="12" id="KW-0732">Signal</keyword>
<evidence type="ECO:0000256" key="1">
    <source>
        <dbReference type="ARBA" id="ARBA00004167"/>
    </source>
</evidence>
<evidence type="ECO:0000256" key="11">
    <source>
        <dbReference type="PROSITE-ProRule" id="PRU00124"/>
    </source>
</evidence>
<comment type="subcellular location">
    <subcellularLocation>
        <location evidence="1">Membrane</location>
        <topology evidence="1">Single-pass membrane protein</topology>
    </subcellularLocation>
</comment>
<evidence type="ECO:0000256" key="6">
    <source>
        <dbReference type="ARBA" id="ARBA00023157"/>
    </source>
</evidence>
<feature type="disulfide bond" evidence="10">
    <location>
        <begin position="300"/>
        <end position="339"/>
    </location>
</feature>
<dbReference type="SMART" id="SM00192">
    <property type="entry name" value="LDLa"/>
    <property type="match status" value="3"/>
</dbReference>
<dbReference type="GO" id="GO:0015889">
    <property type="term" value="P:cobalamin transport"/>
    <property type="evidence" value="ECO:0007669"/>
    <property type="project" value="InterPro"/>
</dbReference>
<dbReference type="InterPro" id="IPR002157">
    <property type="entry name" value="Cbl-bd_prot"/>
</dbReference>
<feature type="disulfide bond" evidence="11">
    <location>
        <begin position="29"/>
        <end position="41"/>
    </location>
</feature>
<evidence type="ECO:0000256" key="4">
    <source>
        <dbReference type="ARBA" id="ARBA00022989"/>
    </source>
</evidence>
<dbReference type="CDD" id="cd00112">
    <property type="entry name" value="LDLa"/>
    <property type="match status" value="3"/>
</dbReference>
<feature type="chain" id="PRO_5021262262" evidence="12">
    <location>
        <begin position="26"/>
        <end position="401"/>
    </location>
</feature>
<dbReference type="GO" id="GO:0043235">
    <property type="term" value="C:receptor complex"/>
    <property type="evidence" value="ECO:0007669"/>
    <property type="project" value="TreeGrafter"/>
</dbReference>
<evidence type="ECO:0000313" key="13">
    <source>
        <dbReference type="EMBL" id="GBN26279.1"/>
    </source>
</evidence>
<keyword evidence="8" id="KW-0325">Glycoprotein</keyword>
<dbReference type="SUPFAM" id="SSF57424">
    <property type="entry name" value="LDL receptor-like module"/>
    <property type="match status" value="3"/>
</dbReference>
<dbReference type="InterPro" id="IPR036055">
    <property type="entry name" value="LDL_receptor-like_sf"/>
</dbReference>
<comment type="caution">
    <text evidence="13">The sequence shown here is derived from an EMBL/GenBank/DDBJ whole genome shotgun (WGS) entry which is preliminary data.</text>
</comment>
<feature type="disulfide bond" evidence="11">
    <location>
        <begin position="68"/>
        <end position="80"/>
    </location>
</feature>
<proteinExistence type="predicted"/>
<keyword evidence="6 10" id="KW-1015">Disulfide bond</keyword>
<feature type="disulfide bond" evidence="11">
    <location>
        <begin position="75"/>
        <end position="93"/>
    </location>
</feature>
<dbReference type="OrthoDB" id="6416871at2759"/>
<dbReference type="Pfam" id="PF01122">
    <property type="entry name" value="Cobalamin_bind"/>
    <property type="match status" value="1"/>
</dbReference>
<gene>
    <name evidence="13" type="primary">LRP4_6</name>
    <name evidence="13" type="ORF">AVEN_162787_1</name>
</gene>
<accession>A0A4Y2MI85</accession>
<keyword evidence="14" id="KW-1185">Reference proteome</keyword>
<evidence type="ECO:0000256" key="10">
    <source>
        <dbReference type="PIRSR" id="PIRSR602157-2"/>
    </source>
</evidence>
<evidence type="ECO:0000256" key="5">
    <source>
        <dbReference type="ARBA" id="ARBA00023136"/>
    </source>
</evidence>
<sequence>MSRKVSLQVVLFSLLAEAFLYYAEASSQCDPHYFQCSNGECVYYTKVCDGSDDCGDNSEEHFCNPKNCNPSKFLCLNWNCIESNWFCDGAKDCADYSDERFCNIHSSVPCPPGWYRCPTGTRCIPFLWMCNGRTECPEISEEVNCGITTAIPPTSIAVTSPTNTAVTSPTNTAVKSPEYTVLKSELKSWLLGSRKPGCRPDRWGPQVHRIAVALHLADNSTFSPGNNTGEEIRYELTMQLHRIGKDRRMSSQELALYIHALLVACMDPRNFYGDDLVGDLRSRVEEGGNYTNPFLILVLCNAGDDMTVRDVERVTAAYDSQHRLFWADSQALASMALSCISSRSGVSVDESTLTDMLQELKRRQFRNGTVDNFRTTALVTQLFGDSWVEQSSKGQLAYQRD</sequence>
<keyword evidence="4" id="KW-1133">Transmembrane helix</keyword>
<dbReference type="PROSITE" id="PS01209">
    <property type="entry name" value="LDLRA_1"/>
    <property type="match status" value="3"/>
</dbReference>
<dbReference type="Proteomes" id="UP000499080">
    <property type="component" value="Unassembled WGS sequence"/>
</dbReference>
<dbReference type="Gene3D" id="4.10.400.10">
    <property type="entry name" value="Low-density Lipoprotein Receptor"/>
    <property type="match status" value="3"/>
</dbReference>